<dbReference type="RefSeq" id="WP_109873339.1">
    <property type="nucleotide sequence ID" value="NZ_QGNA01000007.1"/>
</dbReference>
<name>A0A317F9W6_9PROT</name>
<keyword evidence="1" id="KW-0472">Membrane</keyword>
<feature type="transmembrane region" description="Helical" evidence="1">
    <location>
        <begin position="51"/>
        <end position="78"/>
    </location>
</feature>
<proteinExistence type="predicted"/>
<dbReference type="EMBL" id="QGNA01000007">
    <property type="protein sequence ID" value="PWS34366.1"/>
    <property type="molecule type" value="Genomic_DNA"/>
</dbReference>
<dbReference type="AlphaFoldDB" id="A0A317F9W6"/>
<organism evidence="2 3">
    <name type="scientific">Falsiroseomonas bella</name>
    <dbReference type="NCBI Taxonomy" id="2184016"/>
    <lineage>
        <taxon>Bacteria</taxon>
        <taxon>Pseudomonadati</taxon>
        <taxon>Pseudomonadota</taxon>
        <taxon>Alphaproteobacteria</taxon>
        <taxon>Acetobacterales</taxon>
        <taxon>Roseomonadaceae</taxon>
        <taxon>Falsiroseomonas</taxon>
    </lineage>
</organism>
<dbReference type="OrthoDB" id="7594268at2"/>
<feature type="transmembrane region" description="Helical" evidence="1">
    <location>
        <begin position="90"/>
        <end position="108"/>
    </location>
</feature>
<comment type="caution">
    <text evidence="2">The sequence shown here is derived from an EMBL/GenBank/DDBJ whole genome shotgun (WGS) entry which is preliminary data.</text>
</comment>
<evidence type="ECO:0000313" key="3">
    <source>
        <dbReference type="Proteomes" id="UP000245765"/>
    </source>
</evidence>
<keyword evidence="1" id="KW-0812">Transmembrane</keyword>
<accession>A0A317F9W6</accession>
<dbReference type="Proteomes" id="UP000245765">
    <property type="component" value="Unassembled WGS sequence"/>
</dbReference>
<evidence type="ECO:0000256" key="1">
    <source>
        <dbReference type="SAM" id="Phobius"/>
    </source>
</evidence>
<feature type="transmembrane region" description="Helical" evidence="1">
    <location>
        <begin position="20"/>
        <end position="39"/>
    </location>
</feature>
<protein>
    <submittedName>
        <fullName evidence="2">Uncharacterized protein</fullName>
    </submittedName>
</protein>
<feature type="transmembrane region" description="Helical" evidence="1">
    <location>
        <begin position="128"/>
        <end position="149"/>
    </location>
</feature>
<keyword evidence="1" id="KW-1133">Transmembrane helix</keyword>
<evidence type="ECO:0000313" key="2">
    <source>
        <dbReference type="EMBL" id="PWS34366.1"/>
    </source>
</evidence>
<sequence length="156" mass="17012">MTARTRPGRADLAWLRTLRAYLAVLVALMLAWEVAQLPLYTLWRERTAGEIAWAVIHCTAGDAIIGMSSLGAALLLAGAPEWPRARFGPVLLLTLGIGLAVTVYLEWLNVEVKRAWAYAEAMPRLPPFGTGLTPFLQWVLLPPAALLVARWRGGGA</sequence>
<gene>
    <name evidence="2" type="ORF">DFH01_25440</name>
</gene>
<keyword evidence="3" id="KW-1185">Reference proteome</keyword>
<reference evidence="3" key="1">
    <citation type="submission" date="2018-05" db="EMBL/GenBank/DDBJ databases">
        <authorList>
            <person name="Du Z."/>
            <person name="Wang X."/>
        </authorList>
    </citation>
    <scope>NUCLEOTIDE SEQUENCE [LARGE SCALE GENOMIC DNA]</scope>
    <source>
        <strain evidence="3">CQN31</strain>
    </source>
</reference>